<gene>
    <name evidence="2" type="ORF">US52_C0035G0006</name>
</gene>
<keyword evidence="1" id="KW-1133">Transmembrane helix</keyword>
<dbReference type="Proteomes" id="UP000034852">
    <property type="component" value="Unassembled WGS sequence"/>
</dbReference>
<reference evidence="2 3" key="1">
    <citation type="journal article" date="2015" name="Nature">
        <title>rRNA introns, odd ribosomes, and small enigmatic genomes across a large radiation of phyla.</title>
        <authorList>
            <person name="Brown C.T."/>
            <person name="Hug L.A."/>
            <person name="Thomas B.C."/>
            <person name="Sharon I."/>
            <person name="Castelle C.J."/>
            <person name="Singh A."/>
            <person name="Wilkins M.J."/>
            <person name="Williams K.H."/>
            <person name="Banfield J.F."/>
        </authorList>
    </citation>
    <scope>NUCLEOTIDE SEQUENCE [LARGE SCALE GENOMIC DNA]</scope>
</reference>
<name>A0A0G0GVV5_9BACT</name>
<keyword evidence="1" id="KW-0812">Transmembrane</keyword>
<keyword evidence="1" id="KW-0472">Membrane</keyword>
<dbReference type="EMBL" id="LBTH01000035">
    <property type="protein sequence ID" value="KKQ35123.1"/>
    <property type="molecule type" value="Genomic_DNA"/>
</dbReference>
<protein>
    <submittedName>
        <fullName evidence="2">Uncharacterized protein</fullName>
    </submittedName>
</protein>
<accession>A0A0G0GVV5</accession>
<organism evidence="2 3">
    <name type="scientific">candidate division WS6 bacterium GW2011_GWA2_37_6</name>
    <dbReference type="NCBI Taxonomy" id="1619087"/>
    <lineage>
        <taxon>Bacteria</taxon>
        <taxon>Candidatus Dojkabacteria</taxon>
    </lineage>
</organism>
<evidence type="ECO:0000256" key="1">
    <source>
        <dbReference type="SAM" id="Phobius"/>
    </source>
</evidence>
<sequence length="151" mass="17359">MYKKLFSIIEVILLISVSSTVSILYTQNRFNEQYDKIDAKYNSTYGVFAIIRPDENGKWYILDDKNHSPIGIVSVAQFTDRIEVYYEHDYQDIYWSAVTPDDSLNLMDIDVGASVDRDKTKIFLAKSGKLINPSEVNMPVANIWIYINGKS</sequence>
<evidence type="ECO:0000313" key="2">
    <source>
        <dbReference type="EMBL" id="KKQ35123.1"/>
    </source>
</evidence>
<feature type="transmembrane region" description="Helical" evidence="1">
    <location>
        <begin position="6"/>
        <end position="26"/>
    </location>
</feature>
<comment type="caution">
    <text evidence="2">The sequence shown here is derived from an EMBL/GenBank/DDBJ whole genome shotgun (WGS) entry which is preliminary data.</text>
</comment>
<dbReference type="AlphaFoldDB" id="A0A0G0GVV5"/>
<evidence type="ECO:0000313" key="3">
    <source>
        <dbReference type="Proteomes" id="UP000034852"/>
    </source>
</evidence>
<proteinExistence type="predicted"/>